<evidence type="ECO:0000313" key="14">
    <source>
        <dbReference type="Proteomes" id="UP001177023"/>
    </source>
</evidence>
<evidence type="ECO:0000256" key="8">
    <source>
        <dbReference type="ARBA" id="ARBA00047899"/>
    </source>
</evidence>
<comment type="catalytic activity">
    <reaction evidence="8">
        <text>L-threonyl-[protein] + ATP = O-phospho-L-threonyl-[protein] + ADP + H(+)</text>
        <dbReference type="Rhea" id="RHEA:46608"/>
        <dbReference type="Rhea" id="RHEA-COMP:11060"/>
        <dbReference type="Rhea" id="RHEA-COMP:11605"/>
        <dbReference type="ChEBI" id="CHEBI:15378"/>
        <dbReference type="ChEBI" id="CHEBI:30013"/>
        <dbReference type="ChEBI" id="CHEBI:30616"/>
        <dbReference type="ChEBI" id="CHEBI:61977"/>
        <dbReference type="ChEBI" id="CHEBI:456216"/>
        <dbReference type="EC" id="2.7.11.1"/>
    </reaction>
</comment>
<feature type="region of interest" description="Disordered" evidence="10">
    <location>
        <begin position="430"/>
        <end position="475"/>
    </location>
</feature>
<dbReference type="InterPro" id="IPR015940">
    <property type="entry name" value="UBA"/>
</dbReference>
<feature type="compositionally biased region" description="Basic and acidic residues" evidence="10">
    <location>
        <begin position="819"/>
        <end position="837"/>
    </location>
</feature>
<evidence type="ECO:0000256" key="7">
    <source>
        <dbReference type="ARBA" id="ARBA00023137"/>
    </source>
</evidence>
<dbReference type="InterPro" id="IPR017441">
    <property type="entry name" value="Protein_kinase_ATP_BS"/>
</dbReference>
<feature type="compositionally biased region" description="Low complexity" evidence="10">
    <location>
        <begin position="876"/>
        <end position="913"/>
    </location>
</feature>
<keyword evidence="14" id="KW-1185">Reference proteome</keyword>
<proteinExistence type="predicted"/>
<dbReference type="InterPro" id="IPR008266">
    <property type="entry name" value="Tyr_kinase_AS"/>
</dbReference>
<evidence type="ECO:0000313" key="13">
    <source>
        <dbReference type="EMBL" id="CAJ0566716.1"/>
    </source>
</evidence>
<evidence type="ECO:0000259" key="11">
    <source>
        <dbReference type="PROSITE" id="PS50011"/>
    </source>
</evidence>
<dbReference type="InterPro" id="IPR000719">
    <property type="entry name" value="Prot_kinase_dom"/>
</dbReference>
<dbReference type="InterPro" id="IPR020635">
    <property type="entry name" value="Tyr_kinase_cat_dom"/>
</dbReference>
<dbReference type="PROSITE" id="PS50030">
    <property type="entry name" value="UBA"/>
    <property type="match status" value="1"/>
</dbReference>
<dbReference type="SMART" id="SM00219">
    <property type="entry name" value="TyrKc"/>
    <property type="match status" value="1"/>
</dbReference>
<evidence type="ECO:0000256" key="6">
    <source>
        <dbReference type="ARBA" id="ARBA00022840"/>
    </source>
</evidence>
<dbReference type="FunFam" id="1.10.510.10:FF:000521">
    <property type="entry name" value="Tyrosine-protein kinase pr2"/>
    <property type="match status" value="1"/>
</dbReference>
<dbReference type="PROSITE" id="PS00107">
    <property type="entry name" value="PROTEIN_KINASE_ATP"/>
    <property type="match status" value="1"/>
</dbReference>
<protein>
    <recommendedName>
        <fullName evidence="1">non-specific protein-tyrosine kinase</fullName>
        <ecNumber evidence="1">2.7.10.2</ecNumber>
    </recommendedName>
</protein>
<feature type="region of interest" description="Disordered" evidence="10">
    <location>
        <begin position="867"/>
        <end position="929"/>
    </location>
</feature>
<gene>
    <name evidence="13" type="ORF">MSPICULIGERA_LOCUS5305</name>
</gene>
<dbReference type="Gene3D" id="1.10.510.10">
    <property type="entry name" value="Transferase(Phosphotransferase) domain 1"/>
    <property type="match status" value="1"/>
</dbReference>
<dbReference type="SUPFAM" id="SSF56112">
    <property type="entry name" value="Protein kinase-like (PK-like)"/>
    <property type="match status" value="1"/>
</dbReference>
<dbReference type="InterPro" id="IPR011009">
    <property type="entry name" value="Kinase-like_dom_sf"/>
</dbReference>
<dbReference type="InterPro" id="IPR001245">
    <property type="entry name" value="Ser-Thr/Tyr_kinase_cat_dom"/>
</dbReference>
<feature type="region of interest" description="Disordered" evidence="10">
    <location>
        <begin position="1110"/>
        <end position="1129"/>
    </location>
</feature>
<keyword evidence="3" id="KW-0808">Transferase</keyword>
<dbReference type="GO" id="GO:0005524">
    <property type="term" value="F:ATP binding"/>
    <property type="evidence" value="ECO:0007669"/>
    <property type="project" value="UniProtKB-UniRule"/>
</dbReference>
<feature type="compositionally biased region" description="Low complexity" evidence="10">
    <location>
        <begin position="1117"/>
        <end position="1128"/>
    </location>
</feature>
<feature type="compositionally biased region" description="Polar residues" evidence="10">
    <location>
        <begin position="707"/>
        <end position="724"/>
    </location>
</feature>
<feature type="region of interest" description="Disordered" evidence="10">
    <location>
        <begin position="496"/>
        <end position="519"/>
    </location>
</feature>
<feature type="compositionally biased region" description="Polar residues" evidence="10">
    <location>
        <begin position="457"/>
        <end position="475"/>
    </location>
</feature>
<keyword evidence="6 9" id="KW-0067">ATP-binding</keyword>
<feature type="region of interest" description="Disordered" evidence="10">
    <location>
        <begin position="352"/>
        <end position="389"/>
    </location>
</feature>
<evidence type="ECO:0000256" key="5">
    <source>
        <dbReference type="ARBA" id="ARBA00022777"/>
    </source>
</evidence>
<sequence length="1203" mass="130064">VLDAADLQGFRRQLCHELQLTKLEHFEHAKERDLQIKLLEKLGEGTFAVVKRAYWTTPSGEKLDVAVKILRDASDMVMEDLQREIDSLQKLKNPNLIRLYGVVLDAGWMVFELCEGGSLLDRLRDRKKAQLLVSSMLEYSQQITKGMAYLESKKCVHRDLAARNILLSTDERTVKICDFGLMRSLEENQRLYVMNPQKRVAFAWCPPESLRFREFSHASDVWAMGVLMWEIFSLGEDPWAGMRGKEVLEKIDAGERLRKTDYCSEQVYKLMTACWMARPDDRPCFKKFWGQLKQASFPVAEVRDPQLATDRNRLELQMGDRVLIIDDKNTVWFGQNERTRLFGQFPRASVFTRSSHDGTKDGNQRISRPIAEKPPAANPKPSSSSGPGIQLAVLADPFEDVALTRASQRVAPAPIMFQPAPPPLILPASQQIARPAPPPPSTQPKVHQNGAAVPRPKSTSISENGASRSANNTPPMLSADAFVNVRSVAQRLEGIPLAQRPNPPPHGMSSATHFEPNVPSSSRANIGVGHGQSIMNEMQSILDRQSTASEVRLRQNPNETPVMVHSQMNTMRVPSSYPNVAQGPDPFEVRIGNYLANGQKVRPSSHSTSTPQFGTNVLQPTPAISSARQTAAPHMGAVPQAAYQPTAAQLQQLQAAGRLSMYNPGAAAQVQAARPTSQIVVPTQPLQPTPASQPAARLQNAPMGGLQNAQPARQVQAGQQNGPMNGSALAQPADRLQQAPMSGLQNPQPARQVQAGHQTAPMNGSSLPQQPHQAPAQQNTPINTQVLQPSKVAQQPPVNVQQLPKPPSTSILQPSKVDIPPKVEPVKQDAPVKKPEVQKTSAATVRRRTTDDVASFLPEPSALFYGNAGGSVKSGTSETKPTTPASTTPIPTSSAAPVPSTSNPLAPKLAPQPSSQPPQSAPPVAAITPTPMPASVAPAAQAVKPVQKKTAAVLPSVPLVPTPLYPKISSIMVPSEPPKPETRIPQEQVDAILALSSSVSRPQSTSFSVPIFSAQQSLTQQPIGFHGYNTPMMYGGSGGFGGYGGGGSPIYGAYGSTQYPTFNMMSQGIYPSLNQPISMMPMPQTSNYGNYTTNGSDVMAAYFAGMSQSSLPRESQRSSPSGSGSVSRAEQMEILYKEASFTERGNCDRKVAECGGDVEKALKKLKVEHLVDAGIATDHAIAVSALEAKAWDLNAAAEAIFTR</sequence>
<dbReference type="PANTHER" id="PTHR24418">
    <property type="entry name" value="TYROSINE-PROTEIN KINASE"/>
    <property type="match status" value="1"/>
</dbReference>
<dbReference type="Pfam" id="PF07714">
    <property type="entry name" value="PK_Tyr_Ser-Thr"/>
    <property type="match status" value="1"/>
</dbReference>
<dbReference type="PRINTS" id="PR00109">
    <property type="entry name" value="TYRKINASE"/>
</dbReference>
<keyword evidence="5" id="KW-0418">Kinase</keyword>
<feature type="domain" description="UBA" evidence="12">
    <location>
        <begin position="1157"/>
        <end position="1203"/>
    </location>
</feature>
<keyword evidence="4 9" id="KW-0547">Nucleotide-binding</keyword>
<dbReference type="Pfam" id="PF22931">
    <property type="entry name" value="SAM_TNK"/>
    <property type="match status" value="1"/>
</dbReference>
<reference evidence="13" key="1">
    <citation type="submission" date="2023-06" db="EMBL/GenBank/DDBJ databases">
        <authorList>
            <person name="Delattre M."/>
        </authorList>
    </citation>
    <scope>NUCLEOTIDE SEQUENCE</scope>
    <source>
        <strain evidence="13">AF72</strain>
    </source>
</reference>
<dbReference type="InterPro" id="IPR050198">
    <property type="entry name" value="Non-receptor_tyrosine_kinases"/>
</dbReference>
<feature type="compositionally biased region" description="Low complexity" evidence="10">
    <location>
        <begin position="768"/>
        <end position="778"/>
    </location>
</feature>
<feature type="non-terminal residue" evidence="13">
    <location>
        <position position="1203"/>
    </location>
</feature>
<dbReference type="GO" id="GO:0004674">
    <property type="term" value="F:protein serine/threonine kinase activity"/>
    <property type="evidence" value="ECO:0007669"/>
    <property type="project" value="UniProtKB-EC"/>
</dbReference>
<feature type="region of interest" description="Disordered" evidence="10">
    <location>
        <begin position="702"/>
        <end position="778"/>
    </location>
</feature>
<feature type="binding site" evidence="9">
    <location>
        <position position="68"/>
    </location>
    <ligand>
        <name>ATP</name>
        <dbReference type="ChEBI" id="CHEBI:30616"/>
    </ligand>
</feature>
<keyword evidence="7" id="KW-0829">Tyrosine-protein kinase</keyword>
<comment type="caution">
    <text evidence="13">The sequence shown here is derived from an EMBL/GenBank/DDBJ whole genome shotgun (WGS) entry which is preliminary data.</text>
</comment>
<feature type="compositionally biased region" description="Basic and acidic residues" evidence="10">
    <location>
        <begin position="354"/>
        <end position="363"/>
    </location>
</feature>
<evidence type="ECO:0000259" key="12">
    <source>
        <dbReference type="PROSITE" id="PS50030"/>
    </source>
</evidence>
<name>A0AA36CE59_9BILA</name>
<evidence type="ECO:0000256" key="4">
    <source>
        <dbReference type="ARBA" id="ARBA00022741"/>
    </source>
</evidence>
<feature type="compositionally biased region" description="Polar residues" evidence="10">
    <location>
        <begin position="739"/>
        <end position="767"/>
    </location>
</feature>
<feature type="non-terminal residue" evidence="13">
    <location>
        <position position="1"/>
    </location>
</feature>
<dbReference type="AlphaFoldDB" id="A0AA36CE59"/>
<feature type="compositionally biased region" description="Polar residues" evidence="10">
    <location>
        <begin position="792"/>
        <end position="813"/>
    </location>
</feature>
<dbReference type="InterPro" id="IPR055175">
    <property type="entry name" value="ACK/TNK-like_SAM"/>
</dbReference>
<organism evidence="13 14">
    <name type="scientific">Mesorhabditis spiculigera</name>
    <dbReference type="NCBI Taxonomy" id="96644"/>
    <lineage>
        <taxon>Eukaryota</taxon>
        <taxon>Metazoa</taxon>
        <taxon>Ecdysozoa</taxon>
        <taxon>Nematoda</taxon>
        <taxon>Chromadorea</taxon>
        <taxon>Rhabditida</taxon>
        <taxon>Rhabditina</taxon>
        <taxon>Rhabditomorpha</taxon>
        <taxon>Rhabditoidea</taxon>
        <taxon>Rhabditidae</taxon>
        <taxon>Mesorhabditinae</taxon>
        <taxon>Mesorhabditis</taxon>
    </lineage>
</organism>
<keyword evidence="2" id="KW-0728">SH3 domain</keyword>
<feature type="region of interest" description="Disordered" evidence="10">
    <location>
        <begin position="792"/>
        <end position="853"/>
    </location>
</feature>
<dbReference type="GO" id="GO:0004715">
    <property type="term" value="F:non-membrane spanning protein tyrosine kinase activity"/>
    <property type="evidence" value="ECO:0007669"/>
    <property type="project" value="UniProtKB-EC"/>
</dbReference>
<evidence type="ECO:0000256" key="1">
    <source>
        <dbReference type="ARBA" id="ARBA00011903"/>
    </source>
</evidence>
<evidence type="ECO:0000256" key="3">
    <source>
        <dbReference type="ARBA" id="ARBA00022679"/>
    </source>
</evidence>
<accession>A0AA36CE59</accession>
<feature type="domain" description="Protein kinase" evidence="11">
    <location>
        <begin position="36"/>
        <end position="297"/>
    </location>
</feature>
<dbReference type="PROSITE" id="PS50011">
    <property type="entry name" value="PROTEIN_KINASE_DOM"/>
    <property type="match status" value="1"/>
</dbReference>
<dbReference type="Proteomes" id="UP001177023">
    <property type="component" value="Unassembled WGS sequence"/>
</dbReference>
<feature type="compositionally biased region" description="Low complexity" evidence="10">
    <location>
        <begin position="373"/>
        <end position="388"/>
    </location>
</feature>
<dbReference type="EMBL" id="CATQJA010001301">
    <property type="protein sequence ID" value="CAJ0566716.1"/>
    <property type="molecule type" value="Genomic_DNA"/>
</dbReference>
<dbReference type="EC" id="2.7.10.2" evidence="1"/>
<evidence type="ECO:0000256" key="9">
    <source>
        <dbReference type="PROSITE-ProRule" id="PRU10141"/>
    </source>
</evidence>
<evidence type="ECO:0000256" key="10">
    <source>
        <dbReference type="SAM" id="MobiDB-lite"/>
    </source>
</evidence>
<dbReference type="PROSITE" id="PS00109">
    <property type="entry name" value="PROTEIN_KINASE_TYR"/>
    <property type="match status" value="1"/>
</dbReference>
<evidence type="ECO:0000256" key="2">
    <source>
        <dbReference type="ARBA" id="ARBA00022443"/>
    </source>
</evidence>